<organism evidence="8 9">
    <name type="scientific">Chitinophaga qingshengii</name>
    <dbReference type="NCBI Taxonomy" id="1569794"/>
    <lineage>
        <taxon>Bacteria</taxon>
        <taxon>Pseudomonadati</taxon>
        <taxon>Bacteroidota</taxon>
        <taxon>Chitinophagia</taxon>
        <taxon>Chitinophagales</taxon>
        <taxon>Chitinophagaceae</taxon>
        <taxon>Chitinophaga</taxon>
    </lineage>
</organism>
<evidence type="ECO:0000256" key="1">
    <source>
        <dbReference type="ARBA" id="ARBA00004651"/>
    </source>
</evidence>
<dbReference type="EMBL" id="JACVFC010000004">
    <property type="protein sequence ID" value="MBC9933795.1"/>
    <property type="molecule type" value="Genomic_DNA"/>
</dbReference>
<comment type="subcellular location">
    <subcellularLocation>
        <location evidence="1">Cell membrane</location>
        <topology evidence="1">Multi-pass membrane protein</topology>
    </subcellularLocation>
</comment>
<evidence type="ECO:0000256" key="4">
    <source>
        <dbReference type="ARBA" id="ARBA00022989"/>
    </source>
</evidence>
<comment type="caution">
    <text evidence="8">The sequence shown here is derived from an EMBL/GenBank/DDBJ whole genome shotgun (WGS) entry which is preliminary data.</text>
</comment>
<keyword evidence="2" id="KW-1003">Cell membrane</keyword>
<feature type="transmembrane region" description="Helical" evidence="6">
    <location>
        <begin position="40"/>
        <end position="59"/>
    </location>
</feature>
<keyword evidence="5 6" id="KW-0472">Membrane</keyword>
<evidence type="ECO:0000313" key="8">
    <source>
        <dbReference type="EMBL" id="MBC9933795.1"/>
    </source>
</evidence>
<proteinExistence type="predicted"/>
<feature type="transmembrane region" description="Helical" evidence="6">
    <location>
        <begin position="336"/>
        <end position="357"/>
    </location>
</feature>
<dbReference type="RefSeq" id="WP_188090911.1">
    <property type="nucleotide sequence ID" value="NZ_JACVFC010000004.1"/>
</dbReference>
<name>A0ABR7TUT5_9BACT</name>
<dbReference type="InterPro" id="IPR003856">
    <property type="entry name" value="LPS_length_determ_N"/>
</dbReference>
<evidence type="ECO:0000256" key="5">
    <source>
        <dbReference type="ARBA" id="ARBA00023136"/>
    </source>
</evidence>
<keyword evidence="9" id="KW-1185">Reference proteome</keyword>
<accession>A0ABR7TUT5</accession>
<dbReference type="InterPro" id="IPR050445">
    <property type="entry name" value="Bact_polysacc_biosynth/exp"/>
</dbReference>
<evidence type="ECO:0000313" key="9">
    <source>
        <dbReference type="Proteomes" id="UP000659124"/>
    </source>
</evidence>
<evidence type="ECO:0000259" key="7">
    <source>
        <dbReference type="Pfam" id="PF02706"/>
    </source>
</evidence>
<dbReference type="Pfam" id="PF02706">
    <property type="entry name" value="Wzz"/>
    <property type="match status" value="1"/>
</dbReference>
<dbReference type="PANTHER" id="PTHR32309:SF31">
    <property type="entry name" value="CAPSULAR EXOPOLYSACCHARIDE FAMILY"/>
    <property type="match status" value="1"/>
</dbReference>
<reference evidence="8 9" key="1">
    <citation type="submission" date="2020-09" db="EMBL/GenBank/DDBJ databases">
        <title>Genome sequences of type strains of Chitinophaga qingshengii and Chitinophaga varians.</title>
        <authorList>
            <person name="Kittiwongwattana C."/>
        </authorList>
    </citation>
    <scope>NUCLEOTIDE SEQUENCE [LARGE SCALE GENOMIC DNA]</scope>
    <source>
        <strain evidence="8 9">JCM 30026</strain>
    </source>
</reference>
<gene>
    <name evidence="8" type="ORF">ICL07_25615</name>
</gene>
<dbReference type="Proteomes" id="UP000659124">
    <property type="component" value="Unassembled WGS sequence"/>
</dbReference>
<evidence type="ECO:0000256" key="3">
    <source>
        <dbReference type="ARBA" id="ARBA00022692"/>
    </source>
</evidence>
<keyword evidence="3 6" id="KW-0812">Transmembrane</keyword>
<evidence type="ECO:0000256" key="2">
    <source>
        <dbReference type="ARBA" id="ARBA00022475"/>
    </source>
</evidence>
<dbReference type="PANTHER" id="PTHR32309">
    <property type="entry name" value="TYROSINE-PROTEIN KINASE"/>
    <property type="match status" value="1"/>
</dbReference>
<protein>
    <submittedName>
        <fullName evidence="8">Lipopolysaccharide biosynthesis protein</fullName>
    </submittedName>
</protein>
<keyword evidence="4 6" id="KW-1133">Transmembrane helix</keyword>
<evidence type="ECO:0000256" key="6">
    <source>
        <dbReference type="SAM" id="Phobius"/>
    </source>
</evidence>
<feature type="domain" description="Polysaccharide chain length determinant N-terminal" evidence="7">
    <location>
        <begin position="28"/>
        <end position="121"/>
    </location>
</feature>
<sequence length="362" mass="40376">MAVPNTTTTIEKNNSIEEVSLKDLINKLTEISKYLWRKKFIVILFGLIGGGIGLTLAFMSKPTYKAELTFVMEESNSNPLGAYMGIASQFGLDLGAKGGSGLFEGDNIMEFLRSRLMLEKALLSAVSYENKETTLAELYMDAYSIRKGWEKDAVLKNVKFPLNANRSTFSRTQDSVLNSIQGTIATTNLSVARPDKKLSFISVSCTTLNETFSKAFVETLVREATRFYIETKTKRSSTSVSRLQTQADSMEVLLNQKTYETARVQDINQNPARQVANVRSELVMRDKVVLQTMYAEVVKNLEMSKIAMTQDMPVIQIVDKPILPLDKRKFGKLKGIVLGGILGGMLCMIVLIGNRLIREEMA</sequence>